<protein>
    <submittedName>
        <fullName evidence="1">Uncharacterized protein</fullName>
    </submittedName>
</protein>
<evidence type="ECO:0000313" key="1">
    <source>
        <dbReference type="Ensembl" id="ENSAMEP00000028273.1"/>
    </source>
</evidence>
<dbReference type="InParanoid" id="A0A7N5JP37"/>
<keyword evidence="2" id="KW-1185">Reference proteome</keyword>
<dbReference type="Ensembl" id="ENSAMET00000027237.1">
    <property type="protein sequence ID" value="ENSAMEP00000028273.1"/>
    <property type="gene ID" value="ENSAMEG00000029326.1"/>
</dbReference>
<sequence length="78" mass="8695">MVGCVCAWDHGKGRDWREVTGSNRGRATTEGVAQVIQVREEGDEELERHSGDTGALSWVWGICKDEETLTMSVRFLAQ</sequence>
<name>A0A7N5JP37_AILME</name>
<evidence type="ECO:0000313" key="2">
    <source>
        <dbReference type="Proteomes" id="UP000008912"/>
    </source>
</evidence>
<proteinExistence type="predicted"/>
<dbReference type="Proteomes" id="UP000008912">
    <property type="component" value="Unassembled WGS sequence"/>
</dbReference>
<reference evidence="1" key="3">
    <citation type="submission" date="2025-09" db="UniProtKB">
        <authorList>
            <consortium name="Ensembl"/>
        </authorList>
    </citation>
    <scope>IDENTIFICATION</scope>
</reference>
<reference evidence="1 2" key="1">
    <citation type="journal article" date="2010" name="Nature">
        <title>The sequence and de novo assembly of the giant panda genome.</title>
        <authorList>
            <person name="Li R."/>
            <person name="Fan W."/>
            <person name="Tian G."/>
            <person name="Zhu H."/>
            <person name="He L."/>
            <person name="Cai J."/>
            <person name="Huang Q."/>
            <person name="Cai Q."/>
            <person name="Li B."/>
            <person name="Bai Y."/>
            <person name="Zhang Z."/>
            <person name="Zhang Y."/>
            <person name="Wang W."/>
            <person name="Li J."/>
            <person name="Wei F."/>
            <person name="Li H."/>
            <person name="Jian M."/>
            <person name="Li J."/>
            <person name="Zhang Z."/>
            <person name="Nielsen R."/>
            <person name="Li D."/>
            <person name="Gu W."/>
            <person name="Yang Z."/>
            <person name="Xuan Z."/>
            <person name="Ryder O.A."/>
            <person name="Leung F.C."/>
            <person name="Zhou Y."/>
            <person name="Cao J."/>
            <person name="Sun X."/>
            <person name="Fu Y."/>
            <person name="Fang X."/>
            <person name="Guo X."/>
            <person name="Wang B."/>
            <person name="Hou R."/>
            <person name="Shen F."/>
            <person name="Mu B."/>
            <person name="Ni P."/>
            <person name="Lin R."/>
            <person name="Qian W."/>
            <person name="Wang G."/>
            <person name="Yu C."/>
            <person name="Nie W."/>
            <person name="Wang J."/>
            <person name="Wu Z."/>
            <person name="Liang H."/>
            <person name="Min J."/>
            <person name="Wu Q."/>
            <person name="Cheng S."/>
            <person name="Ruan J."/>
            <person name="Wang M."/>
            <person name="Shi Z."/>
            <person name="Wen M."/>
            <person name="Liu B."/>
            <person name="Ren X."/>
            <person name="Zheng H."/>
            <person name="Dong D."/>
            <person name="Cook K."/>
            <person name="Shan G."/>
            <person name="Zhang H."/>
            <person name="Kosiol C."/>
            <person name="Xie X."/>
            <person name="Lu Z."/>
            <person name="Zheng H."/>
            <person name="Li Y."/>
            <person name="Steiner C.C."/>
            <person name="Lam T.T."/>
            <person name="Lin S."/>
            <person name="Zhang Q."/>
            <person name="Li G."/>
            <person name="Tian J."/>
            <person name="Gong T."/>
            <person name="Liu H."/>
            <person name="Zhang D."/>
            <person name="Fang L."/>
            <person name="Ye C."/>
            <person name="Zhang J."/>
            <person name="Hu W."/>
            <person name="Xu A."/>
            <person name="Ren Y."/>
            <person name="Zhang G."/>
            <person name="Bruford M.W."/>
            <person name="Li Q."/>
            <person name="Ma L."/>
            <person name="Guo Y."/>
            <person name="An N."/>
            <person name="Hu Y."/>
            <person name="Zheng Y."/>
            <person name="Shi Y."/>
            <person name="Li Z."/>
            <person name="Liu Q."/>
            <person name="Chen Y."/>
            <person name="Zhao J."/>
            <person name="Qu N."/>
            <person name="Zhao S."/>
            <person name="Tian F."/>
            <person name="Wang X."/>
            <person name="Wang H."/>
            <person name="Xu L."/>
            <person name="Liu X."/>
            <person name="Vinar T."/>
            <person name="Wang Y."/>
            <person name="Lam T.W."/>
            <person name="Yiu S.M."/>
            <person name="Liu S."/>
            <person name="Zhang H."/>
            <person name="Li D."/>
            <person name="Huang Y."/>
            <person name="Wang X."/>
            <person name="Yang G."/>
            <person name="Jiang Z."/>
            <person name="Wang J."/>
            <person name="Qin N."/>
            <person name="Li L."/>
            <person name="Li J."/>
            <person name="Bolund L."/>
            <person name="Kristiansen K."/>
            <person name="Wong G.K."/>
            <person name="Olson M."/>
            <person name="Zhang X."/>
            <person name="Li S."/>
            <person name="Yang H."/>
            <person name="Wang J."/>
            <person name="Wang J."/>
        </authorList>
    </citation>
    <scope>NUCLEOTIDE SEQUENCE [LARGE SCALE GENOMIC DNA]</scope>
</reference>
<dbReference type="AlphaFoldDB" id="A0A7N5JP37"/>
<organism evidence="1 2">
    <name type="scientific">Ailuropoda melanoleuca</name>
    <name type="common">Giant panda</name>
    <dbReference type="NCBI Taxonomy" id="9646"/>
    <lineage>
        <taxon>Eukaryota</taxon>
        <taxon>Metazoa</taxon>
        <taxon>Chordata</taxon>
        <taxon>Craniata</taxon>
        <taxon>Vertebrata</taxon>
        <taxon>Euteleostomi</taxon>
        <taxon>Mammalia</taxon>
        <taxon>Eutheria</taxon>
        <taxon>Laurasiatheria</taxon>
        <taxon>Carnivora</taxon>
        <taxon>Caniformia</taxon>
        <taxon>Ursidae</taxon>
        <taxon>Ailuropoda</taxon>
    </lineage>
</organism>
<reference evidence="1" key="2">
    <citation type="submission" date="2025-08" db="UniProtKB">
        <authorList>
            <consortium name="Ensembl"/>
        </authorList>
    </citation>
    <scope>IDENTIFICATION</scope>
</reference>
<accession>A0A7N5JP37</accession>